<dbReference type="Proteomes" id="UP000221369">
    <property type="component" value="Unassembled WGS sequence"/>
</dbReference>
<feature type="transmembrane region" description="Helical" evidence="9">
    <location>
        <begin position="321"/>
        <end position="337"/>
    </location>
</feature>
<feature type="transmembrane region" description="Helical" evidence="9">
    <location>
        <begin position="33"/>
        <end position="51"/>
    </location>
</feature>
<sequence length="382" mass="39869">MPTRTHQSAAGRVNTRIDNTVRTWMSHIHVDRGIGRMLVLLVIAFALFAVLNPRVFMNPLNLQNIMVSAPEVGILAIAMTLAMLTGGIDLSLVSIANLTAITISTMYTGLVASDPALAESLGGVIVLVGVAVGVLAGLINAFLISTVGITPILATLATMQIFNGIAIVWTGGKTLYGAPQALSAVGKSTVAGVPVLFLLFLVVAIMIGLLVNRTPFGRKTQLQGANPTAARFSGIQSASVLYGTYLTTGLLGGLAGVLFITRNPTASADYGTSYVLLVIVIAVLGGTNPMGGFATVTGVVLATLVLQVVQSGFNAIRLSSYEYSIAQGVILIGVMVFDQLRFRRRSRYVASTQTRNIASMSNVGEDAEEAPDTAGADAVETK</sequence>
<dbReference type="CDD" id="cd06579">
    <property type="entry name" value="TM_PBP1_transp_AraH_like"/>
    <property type="match status" value="1"/>
</dbReference>
<dbReference type="GO" id="GO:0022857">
    <property type="term" value="F:transmembrane transporter activity"/>
    <property type="evidence" value="ECO:0007669"/>
    <property type="project" value="InterPro"/>
</dbReference>
<dbReference type="GO" id="GO:0005886">
    <property type="term" value="C:plasma membrane"/>
    <property type="evidence" value="ECO:0007669"/>
    <property type="project" value="UniProtKB-SubCell"/>
</dbReference>
<feature type="transmembrane region" description="Helical" evidence="9">
    <location>
        <begin position="291"/>
        <end position="309"/>
    </location>
</feature>
<dbReference type="InterPro" id="IPR001851">
    <property type="entry name" value="ABC_transp_permease"/>
</dbReference>
<keyword evidence="5 9" id="KW-0812">Transmembrane</keyword>
<dbReference type="PANTHER" id="PTHR32196:SF21">
    <property type="entry name" value="ABC TRANSPORTER PERMEASE PROTEIN YPHD-RELATED"/>
    <property type="match status" value="1"/>
</dbReference>
<keyword evidence="3" id="KW-1003">Cell membrane</keyword>
<evidence type="ECO:0000256" key="8">
    <source>
        <dbReference type="SAM" id="MobiDB-lite"/>
    </source>
</evidence>
<name>A0A2A9DUC4_9MICO</name>
<feature type="transmembrane region" description="Helical" evidence="9">
    <location>
        <begin position="151"/>
        <end position="171"/>
    </location>
</feature>
<dbReference type="RefSeq" id="WP_245836202.1">
    <property type="nucleotide sequence ID" value="NZ_PDJE01000001.1"/>
</dbReference>
<evidence type="ECO:0000313" key="11">
    <source>
        <dbReference type="Proteomes" id="UP000221369"/>
    </source>
</evidence>
<evidence type="ECO:0000256" key="2">
    <source>
        <dbReference type="ARBA" id="ARBA00022448"/>
    </source>
</evidence>
<reference evidence="10 11" key="1">
    <citation type="submission" date="2017-10" db="EMBL/GenBank/DDBJ databases">
        <title>Sequencing the genomes of 1000 actinobacteria strains.</title>
        <authorList>
            <person name="Klenk H.-P."/>
        </authorList>
    </citation>
    <scope>NUCLEOTIDE SEQUENCE [LARGE SCALE GENOMIC DNA]</scope>
    <source>
        <strain evidence="10 11">DSM 21798</strain>
    </source>
</reference>
<keyword evidence="11" id="KW-1185">Reference proteome</keyword>
<keyword evidence="4" id="KW-0997">Cell inner membrane</keyword>
<feature type="transmembrane region" description="Helical" evidence="9">
    <location>
        <begin position="121"/>
        <end position="144"/>
    </location>
</feature>
<keyword evidence="7 9" id="KW-0472">Membrane</keyword>
<comment type="caution">
    <text evidence="10">The sequence shown here is derived from an EMBL/GenBank/DDBJ whole genome shotgun (WGS) entry which is preliminary data.</text>
</comment>
<evidence type="ECO:0000256" key="3">
    <source>
        <dbReference type="ARBA" id="ARBA00022475"/>
    </source>
</evidence>
<feature type="region of interest" description="Disordered" evidence="8">
    <location>
        <begin position="360"/>
        <end position="382"/>
    </location>
</feature>
<gene>
    <name evidence="10" type="ORF">ATJ78_0885</name>
</gene>
<proteinExistence type="predicted"/>
<feature type="transmembrane region" description="Helical" evidence="9">
    <location>
        <begin position="72"/>
        <end position="101"/>
    </location>
</feature>
<evidence type="ECO:0000313" key="10">
    <source>
        <dbReference type="EMBL" id="PFG29966.1"/>
    </source>
</evidence>
<feature type="transmembrane region" description="Helical" evidence="9">
    <location>
        <begin position="191"/>
        <end position="211"/>
    </location>
</feature>
<organism evidence="10 11">
    <name type="scientific">Paramicrobacterium agarici</name>
    <dbReference type="NCBI Taxonomy" id="630514"/>
    <lineage>
        <taxon>Bacteria</taxon>
        <taxon>Bacillati</taxon>
        <taxon>Actinomycetota</taxon>
        <taxon>Actinomycetes</taxon>
        <taxon>Micrococcales</taxon>
        <taxon>Microbacteriaceae</taxon>
        <taxon>Paramicrobacterium</taxon>
    </lineage>
</organism>
<dbReference type="PANTHER" id="PTHR32196">
    <property type="entry name" value="ABC TRANSPORTER PERMEASE PROTEIN YPHD-RELATED-RELATED"/>
    <property type="match status" value="1"/>
</dbReference>
<protein>
    <submittedName>
        <fullName evidence="10">Monosaccharide ABC transporter membrane protein (CUT2 family)</fullName>
    </submittedName>
</protein>
<feature type="transmembrane region" description="Helical" evidence="9">
    <location>
        <begin position="240"/>
        <end position="261"/>
    </location>
</feature>
<evidence type="ECO:0000256" key="6">
    <source>
        <dbReference type="ARBA" id="ARBA00022989"/>
    </source>
</evidence>
<evidence type="ECO:0000256" key="7">
    <source>
        <dbReference type="ARBA" id="ARBA00023136"/>
    </source>
</evidence>
<keyword evidence="6 9" id="KW-1133">Transmembrane helix</keyword>
<dbReference type="EMBL" id="PDJE01000001">
    <property type="protein sequence ID" value="PFG29966.1"/>
    <property type="molecule type" value="Genomic_DNA"/>
</dbReference>
<dbReference type="Pfam" id="PF02653">
    <property type="entry name" value="BPD_transp_2"/>
    <property type="match status" value="1"/>
</dbReference>
<accession>A0A2A9DUC4</accession>
<evidence type="ECO:0000256" key="4">
    <source>
        <dbReference type="ARBA" id="ARBA00022519"/>
    </source>
</evidence>
<comment type="subcellular location">
    <subcellularLocation>
        <location evidence="1">Cell membrane</location>
        <topology evidence="1">Multi-pass membrane protein</topology>
    </subcellularLocation>
</comment>
<evidence type="ECO:0000256" key="5">
    <source>
        <dbReference type="ARBA" id="ARBA00022692"/>
    </source>
</evidence>
<dbReference type="AlphaFoldDB" id="A0A2A9DUC4"/>
<evidence type="ECO:0000256" key="1">
    <source>
        <dbReference type="ARBA" id="ARBA00004651"/>
    </source>
</evidence>
<keyword evidence="2" id="KW-0813">Transport</keyword>
<evidence type="ECO:0000256" key="9">
    <source>
        <dbReference type="SAM" id="Phobius"/>
    </source>
</evidence>